<comment type="caution">
    <text evidence="2">The sequence shown here is derived from an EMBL/GenBank/DDBJ whole genome shotgun (WGS) entry which is preliminary data.</text>
</comment>
<gene>
    <name evidence="2" type="ORF">BEL07_11230</name>
</gene>
<evidence type="ECO:0000259" key="1">
    <source>
        <dbReference type="PROSITE" id="PS51819"/>
    </source>
</evidence>
<dbReference type="Proteomes" id="UP000178953">
    <property type="component" value="Unassembled WGS sequence"/>
</dbReference>
<dbReference type="AlphaFoldDB" id="A0A1E8Q5C2"/>
<dbReference type="InterPro" id="IPR029068">
    <property type="entry name" value="Glyas_Bleomycin-R_OHBP_Dase"/>
</dbReference>
<name>A0A1E8Q5C2_9MYCO</name>
<evidence type="ECO:0000313" key="2">
    <source>
        <dbReference type="EMBL" id="OFJ53636.1"/>
    </source>
</evidence>
<dbReference type="InterPro" id="IPR037523">
    <property type="entry name" value="VOC_core"/>
</dbReference>
<dbReference type="EMBL" id="MCHX01000022">
    <property type="protein sequence ID" value="OFJ53636.1"/>
    <property type="molecule type" value="Genomic_DNA"/>
</dbReference>
<dbReference type="Gene3D" id="3.10.180.10">
    <property type="entry name" value="2,3-Dihydroxybiphenyl 1,2-Dioxygenase, domain 1"/>
    <property type="match status" value="1"/>
</dbReference>
<accession>A0A1E8Q5C2</accession>
<dbReference type="OrthoDB" id="2453533at2"/>
<dbReference type="InterPro" id="IPR041581">
    <property type="entry name" value="Glyoxalase_6"/>
</dbReference>
<sequence length="117" mass="12773">MTIQHVLAVIPVSDVETAAAWYAKLFGREPDNHPMPVLVEWQVVPGGWVQVFADPERAGAALVNFAVDDLPAHRAEAAERGLAPGDVEDVNKGVQLCTLRDPDGNTIRLIGDFRVEY</sequence>
<feature type="domain" description="VOC" evidence="1">
    <location>
        <begin position="2"/>
        <end position="112"/>
    </location>
</feature>
<dbReference type="Pfam" id="PF18029">
    <property type="entry name" value="Glyoxalase_6"/>
    <property type="match status" value="1"/>
</dbReference>
<keyword evidence="3" id="KW-1185">Reference proteome</keyword>
<protein>
    <submittedName>
        <fullName evidence="2">Glyoxalase</fullName>
    </submittedName>
</protein>
<evidence type="ECO:0000313" key="3">
    <source>
        <dbReference type="Proteomes" id="UP000178953"/>
    </source>
</evidence>
<organism evidence="2 3">
    <name type="scientific">Mycolicibacterium grossiae</name>
    <dbReference type="NCBI Taxonomy" id="1552759"/>
    <lineage>
        <taxon>Bacteria</taxon>
        <taxon>Bacillati</taxon>
        <taxon>Actinomycetota</taxon>
        <taxon>Actinomycetes</taxon>
        <taxon>Mycobacteriales</taxon>
        <taxon>Mycobacteriaceae</taxon>
        <taxon>Mycolicibacterium</taxon>
    </lineage>
</organism>
<dbReference type="CDD" id="cd06587">
    <property type="entry name" value="VOC"/>
    <property type="match status" value="1"/>
</dbReference>
<reference evidence="2 3" key="1">
    <citation type="submission" date="2016-09" db="EMBL/GenBank/DDBJ databases">
        <title>genome sequence of Mycobacterium sp. 739 SCH.</title>
        <authorList>
            <person name="Greninger A.L."/>
            <person name="Qin X."/>
            <person name="Jerome K."/>
            <person name="Vora S."/>
            <person name="Quinn K."/>
        </authorList>
    </citation>
    <scope>NUCLEOTIDE SEQUENCE [LARGE SCALE GENOMIC DNA]</scope>
    <source>
        <strain evidence="2 3">SCH</strain>
    </source>
</reference>
<dbReference type="PROSITE" id="PS51819">
    <property type="entry name" value="VOC"/>
    <property type="match status" value="1"/>
</dbReference>
<dbReference type="RefSeq" id="WP_070353182.1">
    <property type="nucleotide sequence ID" value="NZ_CP043474.1"/>
</dbReference>
<proteinExistence type="predicted"/>
<dbReference type="SUPFAM" id="SSF54593">
    <property type="entry name" value="Glyoxalase/Bleomycin resistance protein/Dihydroxybiphenyl dioxygenase"/>
    <property type="match status" value="1"/>
</dbReference>